<gene>
    <name evidence="2" type="ORF">ERS027659_03427</name>
    <name evidence="3" type="ORF">ERS027661_04325</name>
</gene>
<evidence type="ECO:0000313" key="5">
    <source>
        <dbReference type="Proteomes" id="UP000050164"/>
    </source>
</evidence>
<evidence type="ECO:0000313" key="3">
    <source>
        <dbReference type="EMBL" id="CKT41822.1"/>
    </source>
</evidence>
<feature type="region of interest" description="Disordered" evidence="1">
    <location>
        <begin position="1"/>
        <end position="55"/>
    </location>
</feature>
<evidence type="ECO:0000256" key="1">
    <source>
        <dbReference type="SAM" id="MobiDB-lite"/>
    </source>
</evidence>
<evidence type="ECO:0000313" key="4">
    <source>
        <dbReference type="Proteomes" id="UP000049023"/>
    </source>
</evidence>
<dbReference type="Proteomes" id="UP000050164">
    <property type="component" value="Unassembled WGS sequence"/>
</dbReference>
<organism evidence="3 4">
    <name type="scientific">Mycobacterium tuberculosis</name>
    <dbReference type="NCBI Taxonomy" id="1773"/>
    <lineage>
        <taxon>Bacteria</taxon>
        <taxon>Bacillati</taxon>
        <taxon>Actinomycetota</taxon>
        <taxon>Actinomycetes</taxon>
        <taxon>Mycobacteriales</taxon>
        <taxon>Mycobacteriaceae</taxon>
        <taxon>Mycobacterium</taxon>
        <taxon>Mycobacterium tuberculosis complex</taxon>
    </lineage>
</organism>
<proteinExistence type="predicted"/>
<dbReference type="EMBL" id="CNFT01000987">
    <property type="protein sequence ID" value="CKS67693.1"/>
    <property type="molecule type" value="Genomic_DNA"/>
</dbReference>
<dbReference type="Proteomes" id="UP000049023">
    <property type="component" value="Unassembled WGS sequence"/>
</dbReference>
<sequence>MFATAIRRYPSATCSGDRSSPVRAAMSAARSVKPRRTVPASSGWSPEGPNTDEKWVGWMRPSITLASVTHSGPPPR</sequence>
<evidence type="ECO:0000313" key="2">
    <source>
        <dbReference type="EMBL" id="CKS67693.1"/>
    </source>
</evidence>
<reference evidence="4 5" key="1">
    <citation type="submission" date="2015-03" db="EMBL/GenBank/DDBJ databases">
        <authorList>
            <consortium name="Pathogen Informatics"/>
        </authorList>
    </citation>
    <scope>NUCLEOTIDE SEQUENCE [LARGE SCALE GENOMIC DNA]</scope>
    <source>
        <strain evidence="2 5">Bir 185</strain>
        <strain evidence="3 4">Bir 187</strain>
    </source>
</reference>
<dbReference type="AlphaFoldDB" id="A0A655AN09"/>
<dbReference type="EMBL" id="CNFU01001426">
    <property type="protein sequence ID" value="CKT41822.1"/>
    <property type="molecule type" value="Genomic_DNA"/>
</dbReference>
<accession>A0A655AN09</accession>
<name>A0A655AN09_MYCTX</name>
<protein>
    <submittedName>
        <fullName evidence="3">Uncharacterized protein</fullName>
    </submittedName>
</protein>